<keyword evidence="1" id="KW-0472">Membrane</keyword>
<dbReference type="InterPro" id="IPR021836">
    <property type="entry name" value="DUF3429"/>
</dbReference>
<proteinExistence type="predicted"/>
<dbReference type="OrthoDB" id="5297436at2"/>
<comment type="caution">
    <text evidence="2">The sequence shown here is derived from an EMBL/GenBank/DDBJ whole genome shotgun (WGS) entry which is preliminary data.</text>
</comment>
<keyword evidence="1" id="KW-1133">Transmembrane helix</keyword>
<evidence type="ECO:0000313" key="2">
    <source>
        <dbReference type="EMBL" id="RYB04247.1"/>
    </source>
</evidence>
<dbReference type="Proteomes" id="UP000289411">
    <property type="component" value="Unassembled WGS sequence"/>
</dbReference>
<evidence type="ECO:0000256" key="1">
    <source>
        <dbReference type="SAM" id="Phobius"/>
    </source>
</evidence>
<protein>
    <submittedName>
        <fullName evidence="2">DUF3429 domain-containing protein</fullName>
    </submittedName>
</protein>
<dbReference type="EMBL" id="QYBC01000011">
    <property type="protein sequence ID" value="RYB04247.1"/>
    <property type="molecule type" value="Genomic_DNA"/>
</dbReference>
<evidence type="ECO:0000313" key="3">
    <source>
        <dbReference type="Proteomes" id="UP000289411"/>
    </source>
</evidence>
<feature type="transmembrane region" description="Helical" evidence="1">
    <location>
        <begin position="35"/>
        <end position="54"/>
    </location>
</feature>
<reference evidence="2 3" key="2">
    <citation type="submission" date="2019-02" db="EMBL/GenBank/DDBJ databases">
        <title>'Lichenibacterium ramalinii' gen. nov. sp. nov., 'Lichenibacterium minor' gen. nov. sp. nov.</title>
        <authorList>
            <person name="Pankratov T."/>
        </authorList>
    </citation>
    <scope>NUCLEOTIDE SEQUENCE [LARGE SCALE GENOMIC DNA]</scope>
    <source>
        <strain evidence="2 3">RmlP001</strain>
    </source>
</reference>
<dbReference type="PANTHER" id="PTHR15887:SF1">
    <property type="entry name" value="TRANSMEMBRANE PROTEIN 69"/>
    <property type="match status" value="1"/>
</dbReference>
<accession>A0A4Q2RBK6</accession>
<name>A0A4Q2RBK6_9HYPH</name>
<dbReference type="Pfam" id="PF11911">
    <property type="entry name" value="DUF3429"/>
    <property type="match status" value="1"/>
</dbReference>
<dbReference type="PANTHER" id="PTHR15887">
    <property type="entry name" value="TRANSMEMBRANE PROTEIN 69"/>
    <property type="match status" value="1"/>
</dbReference>
<feature type="transmembrane region" description="Helical" evidence="1">
    <location>
        <begin position="66"/>
        <end position="85"/>
    </location>
</feature>
<keyword evidence="3" id="KW-1185">Reference proteome</keyword>
<sequence length="139" mass="14322">MPFGLGLAGLIPFWALAVARVTGWPPGLPPGTIDVLLATYAATILSFLGGIRWGAALRPPGGVPVATDYVFGVLPQLFGWGALFLPGPWRFAALGLGILVLGPIDRNLVARGLAPAWFGRLRMILSLGAGAALLLAAVA</sequence>
<organism evidence="2 3">
    <name type="scientific">Lichenibacterium ramalinae</name>
    <dbReference type="NCBI Taxonomy" id="2316527"/>
    <lineage>
        <taxon>Bacteria</taxon>
        <taxon>Pseudomonadati</taxon>
        <taxon>Pseudomonadota</taxon>
        <taxon>Alphaproteobacteria</taxon>
        <taxon>Hyphomicrobiales</taxon>
        <taxon>Lichenihabitantaceae</taxon>
        <taxon>Lichenibacterium</taxon>
    </lineage>
</organism>
<gene>
    <name evidence="2" type="ORF">D3272_14450</name>
</gene>
<dbReference type="AlphaFoldDB" id="A0A4Q2RBK6"/>
<keyword evidence="1" id="KW-0812">Transmembrane</keyword>
<feature type="transmembrane region" description="Helical" evidence="1">
    <location>
        <begin position="121"/>
        <end position="138"/>
    </location>
</feature>
<reference evidence="2 3" key="1">
    <citation type="submission" date="2018-09" db="EMBL/GenBank/DDBJ databases">
        <authorList>
            <person name="Grouzdev D.S."/>
            <person name="Krutkina M.S."/>
        </authorList>
    </citation>
    <scope>NUCLEOTIDE SEQUENCE [LARGE SCALE GENOMIC DNA]</scope>
    <source>
        <strain evidence="2 3">RmlP001</strain>
    </source>
</reference>